<gene>
    <name evidence="6" type="ORF">MAIT1_00877</name>
</gene>
<dbReference type="AlphaFoldDB" id="A0A1Y2JZN3"/>
<dbReference type="Gene3D" id="2.30.30.910">
    <property type="match status" value="1"/>
</dbReference>
<sequence length="192" mass="20415">MDFVKMLTAQLENQDPLEPMDNQDFTAQMAQFSSLSEAQKTTSLLEQLVASQGTSQINEAVSYIGRQAVVEGNAMEVINGDATVRFDLSAPATVQLKLFDENGYEAKEVQVSIDKIGEQAIDLNDPAYGLTTLDGSYTFSAVVTDSASGASITPLMAGLVTGVVNAGEKGAMLDLNGRQVSLADVRRVELAS</sequence>
<dbReference type="Pfam" id="PF13861">
    <property type="entry name" value="FLgD_tudor"/>
    <property type="match status" value="1"/>
</dbReference>
<dbReference type="Pfam" id="PF03963">
    <property type="entry name" value="FlgD"/>
    <property type="match status" value="1"/>
</dbReference>
<keyword evidence="6" id="KW-0966">Cell projection</keyword>
<comment type="similarity">
    <text evidence="1">Belongs to the FlgD family.</text>
</comment>
<keyword evidence="6" id="KW-0969">Cilium</keyword>
<keyword evidence="7" id="KW-1185">Reference proteome</keyword>
<comment type="caution">
    <text evidence="6">The sequence shown here is derived from an EMBL/GenBank/DDBJ whole genome shotgun (WGS) entry which is preliminary data.</text>
</comment>
<dbReference type="EMBL" id="LVJN01000021">
    <property type="protein sequence ID" value="OSM00375.1"/>
    <property type="molecule type" value="Genomic_DNA"/>
</dbReference>
<keyword evidence="3" id="KW-1005">Bacterial flagellum biogenesis</keyword>
<evidence type="ECO:0000256" key="1">
    <source>
        <dbReference type="ARBA" id="ARBA00010577"/>
    </source>
</evidence>
<evidence type="ECO:0000256" key="3">
    <source>
        <dbReference type="ARBA" id="ARBA00022795"/>
    </source>
</evidence>
<dbReference type="Proteomes" id="UP000194003">
    <property type="component" value="Unassembled WGS sequence"/>
</dbReference>
<dbReference type="InterPro" id="IPR025963">
    <property type="entry name" value="FLgD_Tudor"/>
</dbReference>
<accession>A0A1Y2JZN3</accession>
<name>A0A1Y2JZN3_9PROT</name>
<reference evidence="6 7" key="1">
    <citation type="journal article" date="2016" name="BMC Genomics">
        <title>Combined genomic and structural analyses of a cultured magnetotactic bacterium reveals its niche adaptation to a dynamic environment.</title>
        <authorList>
            <person name="Araujo A.C."/>
            <person name="Morillo V."/>
            <person name="Cypriano J."/>
            <person name="Teixeira L.C."/>
            <person name="Leao P."/>
            <person name="Lyra S."/>
            <person name="Almeida L.G."/>
            <person name="Bazylinski D.A."/>
            <person name="Vasconcellos A.T."/>
            <person name="Abreu F."/>
            <person name="Lins U."/>
        </authorList>
    </citation>
    <scope>NUCLEOTIDE SEQUENCE [LARGE SCALE GENOMIC DNA]</scope>
    <source>
        <strain evidence="6 7">IT-1</strain>
    </source>
</reference>
<feature type="domain" description="FlgD Tudor-like" evidence="5">
    <location>
        <begin position="55"/>
        <end position="186"/>
    </location>
</feature>
<evidence type="ECO:0000256" key="2">
    <source>
        <dbReference type="ARBA" id="ARBA00016013"/>
    </source>
</evidence>
<evidence type="ECO:0000256" key="4">
    <source>
        <dbReference type="ARBA" id="ARBA00024746"/>
    </source>
</evidence>
<keyword evidence="6" id="KW-0282">Flagellum</keyword>
<proteinExistence type="inferred from homology"/>
<organism evidence="6 7">
    <name type="scientific">Magnetofaba australis IT-1</name>
    <dbReference type="NCBI Taxonomy" id="1434232"/>
    <lineage>
        <taxon>Bacteria</taxon>
        <taxon>Pseudomonadati</taxon>
        <taxon>Pseudomonadota</taxon>
        <taxon>Magnetococcia</taxon>
        <taxon>Magnetococcales</taxon>
        <taxon>Magnetococcaceae</taxon>
        <taxon>Magnetofaba</taxon>
    </lineage>
</organism>
<dbReference type="Gene3D" id="2.60.40.4070">
    <property type="match status" value="1"/>
</dbReference>
<dbReference type="GO" id="GO:0044781">
    <property type="term" value="P:bacterial-type flagellum organization"/>
    <property type="evidence" value="ECO:0007669"/>
    <property type="project" value="UniProtKB-KW"/>
</dbReference>
<comment type="function">
    <text evidence="4">Required for flagellar hook formation. May act as a scaffolding protein.</text>
</comment>
<dbReference type="InterPro" id="IPR005648">
    <property type="entry name" value="FlgD"/>
</dbReference>
<evidence type="ECO:0000259" key="5">
    <source>
        <dbReference type="Pfam" id="PF13861"/>
    </source>
</evidence>
<evidence type="ECO:0000313" key="7">
    <source>
        <dbReference type="Proteomes" id="UP000194003"/>
    </source>
</evidence>
<dbReference type="STRING" id="1434232.MAIT1_00877"/>
<protein>
    <recommendedName>
        <fullName evidence="2">Basal-body rod modification protein FlgD</fullName>
    </recommendedName>
</protein>
<evidence type="ECO:0000313" key="6">
    <source>
        <dbReference type="EMBL" id="OSM00375.1"/>
    </source>
</evidence>